<feature type="region of interest" description="Disordered" evidence="1">
    <location>
        <begin position="183"/>
        <end position="203"/>
    </location>
</feature>
<feature type="signal peptide" evidence="2">
    <location>
        <begin position="1"/>
        <end position="28"/>
    </location>
</feature>
<proteinExistence type="predicted"/>
<organism evidence="3 4">
    <name type="scientific">Corynebacterium auriscanis</name>
    <dbReference type="NCBI Taxonomy" id="99807"/>
    <lineage>
        <taxon>Bacteria</taxon>
        <taxon>Bacillati</taxon>
        <taxon>Actinomycetota</taxon>
        <taxon>Actinomycetes</taxon>
        <taxon>Mycobacteriales</taxon>
        <taxon>Corynebacteriaceae</taxon>
        <taxon>Corynebacterium</taxon>
    </lineage>
</organism>
<evidence type="ECO:0000313" key="4">
    <source>
        <dbReference type="Proteomes" id="UP000030145"/>
    </source>
</evidence>
<dbReference type="RefSeq" id="WP_035114523.1">
    <property type="nucleotide sequence ID" value="NZ_CP047046.1"/>
</dbReference>
<sequence length="203" mass="20693">MEDLIVKSQKSTATRAALAAVAAGSALALTACGAGHISQTANQVPAVNGVFAQAGKQISLRDVAVVVDPNNQLSVKFTAGNVDQVGKKVNLQSVKVDGKPVTLQGDKAVGPNCSLVADYKDAVDSMKKGGQQGSCNSYVTTSISGLTGAHIGGQKEVEIKFDTGSAKVNAPIVAYTPKAGTLNRDAETHVSTDAPKAGGEHQH</sequence>
<dbReference type="Proteomes" id="UP000030145">
    <property type="component" value="Unassembled WGS sequence"/>
</dbReference>
<feature type="chain" id="PRO_5039448721" description="Lipoprotein LpqE" evidence="2">
    <location>
        <begin position="29"/>
        <end position="203"/>
    </location>
</feature>
<protein>
    <recommendedName>
        <fullName evidence="5">Lipoprotein LpqE</fullName>
    </recommendedName>
</protein>
<evidence type="ECO:0000256" key="1">
    <source>
        <dbReference type="SAM" id="MobiDB-lite"/>
    </source>
</evidence>
<dbReference type="PROSITE" id="PS51257">
    <property type="entry name" value="PROKAR_LIPOPROTEIN"/>
    <property type="match status" value="1"/>
</dbReference>
<reference evidence="3 4" key="1">
    <citation type="submission" date="2014-10" db="EMBL/GenBank/DDBJ databases">
        <title>Whole Genome sequence of Corynebacterium auriscanis strain CIP 106629.</title>
        <authorList>
            <person name="Hassan S.S."/>
            <person name="Jamal S.B."/>
            <person name="Tiwari S."/>
            <person name="Oliveira L.D.C."/>
            <person name="Souza F."/>
            <person name="Mariano D.C."/>
            <person name="Almeida S."/>
            <person name="Dorella F."/>
            <person name="Pereira F."/>
            <person name="Carvalho A."/>
            <person name="Leal C.A."/>
            <person name="Soares S.D.C."/>
            <person name="Figueiredo H.C."/>
            <person name="Silva A."/>
            <person name="Azevedo V.A."/>
        </authorList>
    </citation>
    <scope>NUCLEOTIDE SEQUENCE [LARGE SCALE GENOMIC DNA]</scope>
    <source>
        <strain evidence="3 4">CIP 106629</strain>
    </source>
</reference>
<accession>A0A0A2DLF0</accession>
<dbReference type="GeneID" id="300552146"/>
<dbReference type="EMBL" id="JRVJ01000010">
    <property type="protein sequence ID" value="KGM18602.1"/>
    <property type="molecule type" value="Genomic_DNA"/>
</dbReference>
<comment type="caution">
    <text evidence="3">The sequence shown here is derived from an EMBL/GenBank/DDBJ whole genome shotgun (WGS) entry which is preliminary data.</text>
</comment>
<evidence type="ECO:0000256" key="2">
    <source>
        <dbReference type="SAM" id="SignalP"/>
    </source>
</evidence>
<name>A0A0A2DLF0_9CORY</name>
<keyword evidence="2" id="KW-0732">Signal</keyword>
<evidence type="ECO:0000313" key="3">
    <source>
        <dbReference type="EMBL" id="KGM18602.1"/>
    </source>
</evidence>
<dbReference type="AlphaFoldDB" id="A0A0A2DLF0"/>
<keyword evidence="4" id="KW-1185">Reference proteome</keyword>
<gene>
    <name evidence="3" type="ORF">MA47_06540</name>
</gene>
<evidence type="ECO:0008006" key="5">
    <source>
        <dbReference type="Google" id="ProtNLM"/>
    </source>
</evidence>